<sequence length="255" mass="27665">MRLLRSALFNLGFYLLVVVLMIAALPALARGGDAIEWHARRWARLSLALLERTCGTKVEFRGLENLPPGAALVAAKHQSTLDVLALVLVVEHFSFVYKHELDLLPLFGNYLRACGQISIDRKKRAGVLTQIVAAGDRAFAAGRRLVIFPEGTRRPVGAPPLYKAGVARIVEATGATCVPAALNSGLFWPRRQFIRRPGTMVLEFLPPLTAGADKSVFMQTLQTRIEAASDRLIAEALSKDASLVAPLATSGLSRS</sequence>
<evidence type="ECO:0000259" key="4">
    <source>
        <dbReference type="SMART" id="SM00563"/>
    </source>
</evidence>
<dbReference type="PANTHER" id="PTHR10434:SF40">
    <property type="entry name" value="1-ACYL-SN-GLYCEROL-3-PHOSPHATE ACYLTRANSFERASE"/>
    <property type="match status" value="1"/>
</dbReference>
<dbReference type="AlphaFoldDB" id="A0A3D9Z1I3"/>
<evidence type="ECO:0000313" key="6">
    <source>
        <dbReference type="Proteomes" id="UP000256900"/>
    </source>
</evidence>
<evidence type="ECO:0000313" key="5">
    <source>
        <dbReference type="EMBL" id="REF89033.1"/>
    </source>
</evidence>
<dbReference type="InterPro" id="IPR002123">
    <property type="entry name" value="Plipid/glycerol_acylTrfase"/>
</dbReference>
<evidence type="ECO:0000256" key="3">
    <source>
        <dbReference type="ARBA" id="ARBA00023315"/>
    </source>
</evidence>
<reference evidence="5 6" key="1">
    <citation type="submission" date="2018-08" db="EMBL/GenBank/DDBJ databases">
        <title>Genomic Encyclopedia of Type Strains, Phase IV (KMG-IV): sequencing the most valuable type-strain genomes for metagenomic binning, comparative biology and taxonomic classification.</title>
        <authorList>
            <person name="Goeker M."/>
        </authorList>
    </citation>
    <scope>NUCLEOTIDE SEQUENCE [LARGE SCALE GENOMIC DNA]</scope>
    <source>
        <strain evidence="5 6">BW863</strain>
    </source>
</reference>
<dbReference type="OrthoDB" id="5290997at2"/>
<accession>A0A3D9Z1I3</accession>
<keyword evidence="3 5" id="KW-0012">Acyltransferase</keyword>
<protein>
    <submittedName>
        <fullName evidence="5">1-acyl-sn-glycerol-3-phosphate acyltransferase</fullName>
    </submittedName>
</protein>
<comment type="pathway">
    <text evidence="1">Lipid metabolism.</text>
</comment>
<keyword evidence="6" id="KW-1185">Reference proteome</keyword>
<dbReference type="Proteomes" id="UP000256900">
    <property type="component" value="Unassembled WGS sequence"/>
</dbReference>
<dbReference type="RefSeq" id="WP_115834855.1">
    <property type="nucleotide sequence ID" value="NZ_CP025086.1"/>
</dbReference>
<evidence type="ECO:0000256" key="2">
    <source>
        <dbReference type="ARBA" id="ARBA00022679"/>
    </source>
</evidence>
<comment type="caution">
    <text evidence="5">The sequence shown here is derived from an EMBL/GenBank/DDBJ whole genome shotgun (WGS) entry which is preliminary data.</text>
</comment>
<dbReference type="PANTHER" id="PTHR10434">
    <property type="entry name" value="1-ACYL-SN-GLYCEROL-3-PHOSPHATE ACYLTRANSFERASE"/>
    <property type="match status" value="1"/>
</dbReference>
<dbReference type="SUPFAM" id="SSF69593">
    <property type="entry name" value="Glycerol-3-phosphate (1)-acyltransferase"/>
    <property type="match status" value="1"/>
</dbReference>
<dbReference type="Pfam" id="PF01553">
    <property type="entry name" value="Acyltransferase"/>
    <property type="match status" value="1"/>
</dbReference>
<feature type="domain" description="Phospholipid/glycerol acyltransferase" evidence="4">
    <location>
        <begin position="71"/>
        <end position="185"/>
    </location>
</feature>
<proteinExistence type="predicted"/>
<dbReference type="SMART" id="SM00563">
    <property type="entry name" value="PlsC"/>
    <property type="match status" value="1"/>
</dbReference>
<dbReference type="GO" id="GO:0003841">
    <property type="term" value="F:1-acylglycerol-3-phosphate O-acyltransferase activity"/>
    <property type="evidence" value="ECO:0007669"/>
    <property type="project" value="TreeGrafter"/>
</dbReference>
<dbReference type="GO" id="GO:0006654">
    <property type="term" value="P:phosphatidic acid biosynthetic process"/>
    <property type="evidence" value="ECO:0007669"/>
    <property type="project" value="TreeGrafter"/>
</dbReference>
<gene>
    <name evidence="5" type="ORF">DES32_0247</name>
</gene>
<dbReference type="CDD" id="cd07989">
    <property type="entry name" value="LPLAT_AGPAT-like"/>
    <property type="match status" value="1"/>
</dbReference>
<name>A0A3D9Z1I3_9HYPH</name>
<dbReference type="EMBL" id="QUMO01000001">
    <property type="protein sequence ID" value="REF89033.1"/>
    <property type="molecule type" value="Genomic_DNA"/>
</dbReference>
<evidence type="ECO:0000256" key="1">
    <source>
        <dbReference type="ARBA" id="ARBA00005189"/>
    </source>
</evidence>
<keyword evidence="2 5" id="KW-0808">Transferase</keyword>
<organism evidence="5 6">
    <name type="scientific">Methylovirgula ligni</name>
    <dbReference type="NCBI Taxonomy" id="569860"/>
    <lineage>
        <taxon>Bacteria</taxon>
        <taxon>Pseudomonadati</taxon>
        <taxon>Pseudomonadota</taxon>
        <taxon>Alphaproteobacteria</taxon>
        <taxon>Hyphomicrobiales</taxon>
        <taxon>Beijerinckiaceae</taxon>
        <taxon>Methylovirgula</taxon>
    </lineage>
</organism>